<dbReference type="AlphaFoldDB" id="A0A1Q1FTJ8"/>
<name>A0A1Q1FTJ8_ENTFL</name>
<dbReference type="GeneID" id="76787532"/>
<accession>A0A1Q1FTJ8</accession>
<protein>
    <submittedName>
        <fullName evidence="1">Uncharacterized protein</fullName>
    </submittedName>
</protein>
<reference evidence="1" key="1">
    <citation type="submission" date="2019-07" db="EMBL/GenBank/DDBJ databases">
        <title>Transferable Resistance Gene optrA in Enterococcus faecalis from Swine in Brazil.</title>
        <authorList>
            <person name="Almeida L.M."/>
            <person name="Lebreton F."/>
            <person name="Gaca A."/>
            <person name="Bispo P.M."/>
            <person name="Saavedra J."/>
            <person name="Filsner P."/>
            <person name="Moreno A.M."/>
            <person name="Mamizuka E.M."/>
            <person name="Gilmore M.S."/>
        </authorList>
    </citation>
    <scope>NUCLEOTIDE SEQUENCE</scope>
    <source>
        <strain evidence="1">L15</strain>
    </source>
</reference>
<dbReference type="RefSeq" id="WP_073459191.1">
    <property type="nucleotide sequence ID" value="NZ_BJTI01000027.1"/>
</dbReference>
<evidence type="ECO:0000313" key="1">
    <source>
        <dbReference type="EMBL" id="QFY92277.1"/>
    </source>
</evidence>
<gene>
    <name evidence="1" type="ORF">CGZ46_05965</name>
</gene>
<sequence length="60" mass="6721">MNILFGKPYFCRKGEEMSRNYKKTLSDMLLLAIILLISSVSIKIGAIVIGMIGLMELLTE</sequence>
<organism evidence="1">
    <name type="scientific">Enterococcus faecalis</name>
    <name type="common">Streptococcus faecalis</name>
    <dbReference type="NCBI Taxonomy" id="1351"/>
    <lineage>
        <taxon>Bacteria</taxon>
        <taxon>Bacillati</taxon>
        <taxon>Bacillota</taxon>
        <taxon>Bacilli</taxon>
        <taxon>Lactobacillales</taxon>
        <taxon>Enterococcaceae</taxon>
        <taxon>Enterococcus</taxon>
    </lineage>
</organism>
<proteinExistence type="predicted"/>
<dbReference type="EMBL" id="CP042213">
    <property type="protein sequence ID" value="QFY92277.1"/>
    <property type="molecule type" value="Genomic_DNA"/>
</dbReference>